<evidence type="ECO:0000313" key="2">
    <source>
        <dbReference type="Proteomes" id="UP000001645"/>
    </source>
</evidence>
<organism evidence="1 2">
    <name type="scientific">Meleagris gallopavo</name>
    <name type="common">Wild turkey</name>
    <dbReference type="NCBI Taxonomy" id="9103"/>
    <lineage>
        <taxon>Eukaryota</taxon>
        <taxon>Metazoa</taxon>
        <taxon>Chordata</taxon>
        <taxon>Craniata</taxon>
        <taxon>Vertebrata</taxon>
        <taxon>Euteleostomi</taxon>
        <taxon>Archelosauria</taxon>
        <taxon>Archosauria</taxon>
        <taxon>Dinosauria</taxon>
        <taxon>Saurischia</taxon>
        <taxon>Theropoda</taxon>
        <taxon>Coelurosauria</taxon>
        <taxon>Aves</taxon>
        <taxon>Neognathae</taxon>
        <taxon>Galloanserae</taxon>
        <taxon>Galliformes</taxon>
        <taxon>Phasianidae</taxon>
        <taxon>Meleagridinae</taxon>
        <taxon>Meleagris</taxon>
    </lineage>
</organism>
<keyword evidence="2" id="KW-1185">Reference proteome</keyword>
<sequence>MDLDSKDTAFSSSLNSFLLFKQMDPSSVCLAKCEAHLTEIVQKDVLQLKSLQEKLHEQQSRGDLCCLGKCCQIH</sequence>
<reference evidence="1" key="3">
    <citation type="submission" date="2025-09" db="UniProtKB">
        <authorList>
            <consortium name="Ensembl"/>
        </authorList>
    </citation>
    <scope>IDENTIFICATION</scope>
</reference>
<dbReference type="AlphaFoldDB" id="A0A803XK27"/>
<protein>
    <submittedName>
        <fullName evidence="1">Uncharacterized protein</fullName>
    </submittedName>
</protein>
<dbReference type="Proteomes" id="UP000001645">
    <property type="component" value="Chromosome 16"/>
</dbReference>
<accession>A0A803XK27</accession>
<dbReference type="Ensembl" id="ENSMGAT00000036862.1">
    <property type="protein sequence ID" value="ENSMGAP00000019873.1"/>
    <property type="gene ID" value="ENSMGAG00000020250.1"/>
</dbReference>
<reference evidence="1 2" key="1">
    <citation type="journal article" date="2010" name="PLoS Biol.">
        <title>Multi-platform next-generation sequencing of the domestic turkey (Meleagris gallopavo): genome assembly and analysis.</title>
        <authorList>
            <person name="Dalloul R.A."/>
            <person name="Long J.A."/>
            <person name="Zimin A.V."/>
            <person name="Aslam L."/>
            <person name="Beal K."/>
            <person name="Blomberg L.A."/>
            <person name="Bouffard P."/>
            <person name="Burt D.W."/>
            <person name="Crasta O."/>
            <person name="Crooijmans R.P."/>
            <person name="Cooper K."/>
            <person name="Coulombe R.A."/>
            <person name="De S."/>
            <person name="Delany M.E."/>
            <person name="Dodgson J.B."/>
            <person name="Dong J.J."/>
            <person name="Evans C."/>
            <person name="Frederickson K.M."/>
            <person name="Flicek P."/>
            <person name="Florea L."/>
            <person name="Folkerts O."/>
            <person name="Groenen M.A."/>
            <person name="Harkins T.T."/>
            <person name="Herrero J."/>
            <person name="Hoffmann S."/>
            <person name="Megens H.J."/>
            <person name="Jiang A."/>
            <person name="de Jong P."/>
            <person name="Kaiser P."/>
            <person name="Kim H."/>
            <person name="Kim K.W."/>
            <person name="Kim S."/>
            <person name="Langenberger D."/>
            <person name="Lee M.K."/>
            <person name="Lee T."/>
            <person name="Mane S."/>
            <person name="Marcais G."/>
            <person name="Marz M."/>
            <person name="McElroy A.P."/>
            <person name="Modise T."/>
            <person name="Nefedov M."/>
            <person name="Notredame C."/>
            <person name="Paton I.R."/>
            <person name="Payne W.S."/>
            <person name="Pertea G."/>
            <person name="Prickett D."/>
            <person name="Puiu D."/>
            <person name="Qioa D."/>
            <person name="Raineri E."/>
            <person name="Ruffier M."/>
            <person name="Salzberg S.L."/>
            <person name="Schatz M.C."/>
            <person name="Scheuring C."/>
            <person name="Schmidt C.J."/>
            <person name="Schroeder S."/>
            <person name="Searle S.M."/>
            <person name="Smith E.J."/>
            <person name="Smith J."/>
            <person name="Sonstegard T.S."/>
            <person name="Stadler P.F."/>
            <person name="Tafer H."/>
            <person name="Tu Z.J."/>
            <person name="Van Tassell C.P."/>
            <person name="Vilella A.J."/>
            <person name="Williams K.P."/>
            <person name="Yorke J.A."/>
            <person name="Zhang L."/>
            <person name="Zhang H.B."/>
            <person name="Zhang X."/>
            <person name="Zhang Y."/>
            <person name="Reed K.M."/>
        </authorList>
    </citation>
    <scope>NUCLEOTIDE SEQUENCE [LARGE SCALE GENOMIC DNA]</scope>
</reference>
<name>A0A803XK27_MELGA</name>
<evidence type="ECO:0000313" key="1">
    <source>
        <dbReference type="Ensembl" id="ENSMGAP00000019873.1"/>
    </source>
</evidence>
<dbReference type="InParanoid" id="A0A803XK27"/>
<proteinExistence type="predicted"/>
<reference evidence="1" key="2">
    <citation type="submission" date="2025-08" db="UniProtKB">
        <authorList>
            <consortium name="Ensembl"/>
        </authorList>
    </citation>
    <scope>IDENTIFICATION</scope>
</reference>